<protein>
    <recommendedName>
        <fullName evidence="3">CAAX prenyl protease 2/Lysostaphin resistance protein A-like domain-containing protein</fullName>
    </recommendedName>
</protein>
<feature type="transmembrane region" description="Helical" evidence="2">
    <location>
        <begin position="170"/>
        <end position="188"/>
    </location>
</feature>
<feature type="transmembrane region" description="Helical" evidence="2">
    <location>
        <begin position="145"/>
        <end position="164"/>
    </location>
</feature>
<feature type="region of interest" description="Disordered" evidence="1">
    <location>
        <begin position="74"/>
        <end position="123"/>
    </location>
</feature>
<feature type="domain" description="CAAX prenyl protease 2/Lysostaphin resistance protein A-like" evidence="3">
    <location>
        <begin position="229"/>
        <end position="319"/>
    </location>
</feature>
<dbReference type="InParanoid" id="A0A0G4EKQ3"/>
<name>A0A0G4EKQ3_VITBC</name>
<dbReference type="PROSITE" id="PS51257">
    <property type="entry name" value="PROKAR_LIPOPROTEIN"/>
    <property type="match status" value="1"/>
</dbReference>
<keyword evidence="2" id="KW-0472">Membrane</keyword>
<feature type="transmembrane region" description="Helical" evidence="2">
    <location>
        <begin position="12"/>
        <end position="43"/>
    </location>
</feature>
<evidence type="ECO:0000256" key="2">
    <source>
        <dbReference type="SAM" id="Phobius"/>
    </source>
</evidence>
<dbReference type="GO" id="GO:0080120">
    <property type="term" value="P:CAAX-box protein maturation"/>
    <property type="evidence" value="ECO:0007669"/>
    <property type="project" value="UniProtKB-ARBA"/>
</dbReference>
<dbReference type="VEuPathDB" id="CryptoDB:Vbra_12311"/>
<feature type="transmembrane region" description="Helical" evidence="2">
    <location>
        <begin position="254"/>
        <end position="275"/>
    </location>
</feature>
<dbReference type="InterPro" id="IPR003675">
    <property type="entry name" value="Rce1/LyrA-like_dom"/>
</dbReference>
<sequence>MRSSSRILPVSWAMALASIMAPLSISSICVSAACVDTAPVFVLQPSRLQHIRTNQTLRRPQQRAHKLLTSTLRPQPSIGDVLSASDGPSGTGVSIQPDHRVPASSGEGDLPATPPVATESHPLKGPPATVTAILLNNVQWYVRTLVLQATLIPVSFALASVLAILLDVHWSANGVLAGLAGAVPLLLFDEGLFRWARRFKVHSVEECGEHTVAMTTALYGEKRNLPLVIPSALMLALVSGIGEELLFRGVLQQWFQELTSSETLGMLLGGCVFGASHVFGRSPVYGLLIALIGFYFAGFYFLSGDLLTACVAHALFDFVALVKLHWRTTDQR</sequence>
<dbReference type="Pfam" id="PF02517">
    <property type="entry name" value="Rce1-like"/>
    <property type="match status" value="1"/>
</dbReference>
<evidence type="ECO:0000313" key="5">
    <source>
        <dbReference type="Proteomes" id="UP000041254"/>
    </source>
</evidence>
<feature type="transmembrane region" description="Helical" evidence="2">
    <location>
        <begin position="224"/>
        <end position="242"/>
    </location>
</feature>
<keyword evidence="2" id="KW-1133">Transmembrane helix</keyword>
<dbReference type="EMBL" id="CDMY01000255">
    <property type="protein sequence ID" value="CEL97726.1"/>
    <property type="molecule type" value="Genomic_DNA"/>
</dbReference>
<accession>A0A0G4EKQ3</accession>
<organism evidence="4 5">
    <name type="scientific">Vitrella brassicaformis (strain CCMP3155)</name>
    <dbReference type="NCBI Taxonomy" id="1169540"/>
    <lineage>
        <taxon>Eukaryota</taxon>
        <taxon>Sar</taxon>
        <taxon>Alveolata</taxon>
        <taxon>Colpodellida</taxon>
        <taxon>Vitrellaceae</taxon>
        <taxon>Vitrella</taxon>
    </lineage>
</organism>
<dbReference type="GO" id="GO:0004175">
    <property type="term" value="F:endopeptidase activity"/>
    <property type="evidence" value="ECO:0007669"/>
    <property type="project" value="UniProtKB-ARBA"/>
</dbReference>
<evidence type="ECO:0000313" key="4">
    <source>
        <dbReference type="EMBL" id="CEL97726.1"/>
    </source>
</evidence>
<proteinExistence type="predicted"/>
<evidence type="ECO:0000256" key="1">
    <source>
        <dbReference type="SAM" id="MobiDB-lite"/>
    </source>
</evidence>
<keyword evidence="5" id="KW-1185">Reference proteome</keyword>
<reference evidence="4 5" key="1">
    <citation type="submission" date="2014-11" db="EMBL/GenBank/DDBJ databases">
        <authorList>
            <person name="Zhu J."/>
            <person name="Qi W."/>
            <person name="Song R."/>
        </authorList>
    </citation>
    <scope>NUCLEOTIDE SEQUENCE [LARGE SCALE GENOMIC DNA]</scope>
</reference>
<dbReference type="AlphaFoldDB" id="A0A0G4EKQ3"/>
<dbReference type="Proteomes" id="UP000041254">
    <property type="component" value="Unassembled WGS sequence"/>
</dbReference>
<dbReference type="OrthoDB" id="192835at2759"/>
<evidence type="ECO:0000259" key="3">
    <source>
        <dbReference type="Pfam" id="PF02517"/>
    </source>
</evidence>
<keyword evidence="2" id="KW-0812">Transmembrane</keyword>
<feature type="transmembrane region" description="Helical" evidence="2">
    <location>
        <begin position="282"/>
        <end position="300"/>
    </location>
</feature>
<gene>
    <name evidence="4" type="ORF">Vbra_12311</name>
</gene>